<protein>
    <submittedName>
        <fullName evidence="2">Uncharacterized protein</fullName>
    </submittedName>
</protein>
<name>A0ABP9LMH7_9RHOB</name>
<organism evidence="2 3">
    <name type="scientific">[Roseibacterium] beibuensis</name>
    <dbReference type="NCBI Taxonomy" id="1193142"/>
    <lineage>
        <taxon>Bacteria</taxon>
        <taxon>Pseudomonadati</taxon>
        <taxon>Pseudomonadota</taxon>
        <taxon>Alphaproteobacteria</taxon>
        <taxon>Rhodobacterales</taxon>
        <taxon>Roseobacteraceae</taxon>
        <taxon>Roseicyclus</taxon>
    </lineage>
</organism>
<evidence type="ECO:0000313" key="2">
    <source>
        <dbReference type="EMBL" id="GAA5079533.1"/>
    </source>
</evidence>
<keyword evidence="3" id="KW-1185">Reference proteome</keyword>
<sequence>MKLTTVAALATILSSTLMANAQQVAPGRYHPDSCPAGISDGMVTVSPGRLEFWESTCQLTNPVPVRGMAGAILFDGQCGGEGQTWTRRYMIMPSFEGGMVLVGEQWSRTYVRCGP</sequence>
<proteinExistence type="predicted"/>
<dbReference type="EMBL" id="BAABHW010000005">
    <property type="protein sequence ID" value="GAA5079533.1"/>
    <property type="molecule type" value="Genomic_DNA"/>
</dbReference>
<evidence type="ECO:0000313" key="3">
    <source>
        <dbReference type="Proteomes" id="UP001499910"/>
    </source>
</evidence>
<feature type="chain" id="PRO_5045125721" evidence="1">
    <location>
        <begin position="22"/>
        <end position="115"/>
    </location>
</feature>
<dbReference type="Proteomes" id="UP001499910">
    <property type="component" value="Unassembled WGS sequence"/>
</dbReference>
<dbReference type="RefSeq" id="WP_259552254.1">
    <property type="nucleotide sequence ID" value="NZ_BAABHW010000005.1"/>
</dbReference>
<evidence type="ECO:0000256" key="1">
    <source>
        <dbReference type="SAM" id="SignalP"/>
    </source>
</evidence>
<reference evidence="3" key="1">
    <citation type="journal article" date="2019" name="Int. J. Syst. Evol. Microbiol.">
        <title>The Global Catalogue of Microorganisms (GCM) 10K type strain sequencing project: providing services to taxonomists for standard genome sequencing and annotation.</title>
        <authorList>
            <consortium name="The Broad Institute Genomics Platform"/>
            <consortium name="The Broad Institute Genome Sequencing Center for Infectious Disease"/>
            <person name="Wu L."/>
            <person name="Ma J."/>
        </authorList>
    </citation>
    <scope>NUCLEOTIDE SEQUENCE [LARGE SCALE GENOMIC DNA]</scope>
    <source>
        <strain evidence="3">JCM 18015</strain>
    </source>
</reference>
<gene>
    <name evidence="2" type="ORF">GCM10023209_31920</name>
</gene>
<comment type="caution">
    <text evidence="2">The sequence shown here is derived from an EMBL/GenBank/DDBJ whole genome shotgun (WGS) entry which is preliminary data.</text>
</comment>
<feature type="signal peptide" evidence="1">
    <location>
        <begin position="1"/>
        <end position="21"/>
    </location>
</feature>
<accession>A0ABP9LMH7</accession>
<keyword evidence="1" id="KW-0732">Signal</keyword>